<dbReference type="Proteomes" id="UP001207654">
    <property type="component" value="Unassembled WGS sequence"/>
</dbReference>
<reference evidence="2 3" key="1">
    <citation type="submission" date="2022-11" db="EMBL/GenBank/DDBJ databases">
        <title>Minimal conservation of predation-associated metabolite biosynthetic gene clusters underscores biosynthetic potential of Myxococcota including descriptions for ten novel species: Archangium lansinium sp. nov., Myxococcus landrumus sp. nov., Nannocystis bai.</title>
        <authorList>
            <person name="Ahearne A."/>
            <person name="Stevens C."/>
            <person name="Phillips K."/>
        </authorList>
    </citation>
    <scope>NUCLEOTIDE SEQUENCE [LARGE SCALE GENOMIC DNA]</scope>
    <source>
        <strain evidence="2 3">MIWBW</strain>
    </source>
</reference>
<protein>
    <submittedName>
        <fullName evidence="2">Carboxypeptidase-like regulatory domain-containing protein</fullName>
    </submittedName>
</protein>
<proteinExistence type="predicted"/>
<evidence type="ECO:0000313" key="2">
    <source>
        <dbReference type="EMBL" id="MCY1073387.1"/>
    </source>
</evidence>
<dbReference type="EMBL" id="JAPNKA010000001">
    <property type="protein sequence ID" value="MCY1073387.1"/>
    <property type="molecule type" value="Genomic_DNA"/>
</dbReference>
<dbReference type="PROSITE" id="PS51257">
    <property type="entry name" value="PROKAR_LIPOPROTEIN"/>
    <property type="match status" value="1"/>
</dbReference>
<keyword evidence="3" id="KW-1185">Reference proteome</keyword>
<sequence>MKRPSLVLRCTLLGIALAACGGPVDPDPGVDRGDSTMVDLDHLAITVSGHAEVFPEAARLLEARGQPVPALDGLPLIIEEPLRVGVSDADSVLGRGDIGAAGTFAVPDVPVRDIHRSLAASFEHEGFVRSSTVVFDTVFTRTRPRTDIIGTRVWAVPTSFHDALTRAIGEPWIRAHTQDRARTLREAGFVLGRVVDASGAPVAGARVVLDHGDLRRIYYPAPDFQGAAQDATSATGLFVYVHSGAEAETFSLSILGSTDYQARSAGATSGMGLVLTLYPGSYPP</sequence>
<dbReference type="RefSeq" id="WP_267532396.1">
    <property type="nucleotide sequence ID" value="NZ_JAPNKA010000001.1"/>
</dbReference>
<keyword evidence="1" id="KW-0732">Signal</keyword>
<feature type="signal peptide" evidence="1">
    <location>
        <begin position="1"/>
        <end position="21"/>
    </location>
</feature>
<name>A0ABT3ZXE1_9BACT</name>
<feature type="chain" id="PRO_5046037137" evidence="1">
    <location>
        <begin position="22"/>
        <end position="284"/>
    </location>
</feature>
<evidence type="ECO:0000313" key="3">
    <source>
        <dbReference type="Proteomes" id="UP001207654"/>
    </source>
</evidence>
<accession>A0ABT3ZXE1</accession>
<gene>
    <name evidence="2" type="ORF">OV287_02730</name>
</gene>
<comment type="caution">
    <text evidence="2">The sequence shown here is derived from an EMBL/GenBank/DDBJ whole genome shotgun (WGS) entry which is preliminary data.</text>
</comment>
<organism evidence="2 3">
    <name type="scientific">Archangium lansingense</name>
    <dbReference type="NCBI Taxonomy" id="2995310"/>
    <lineage>
        <taxon>Bacteria</taxon>
        <taxon>Pseudomonadati</taxon>
        <taxon>Myxococcota</taxon>
        <taxon>Myxococcia</taxon>
        <taxon>Myxococcales</taxon>
        <taxon>Cystobacterineae</taxon>
        <taxon>Archangiaceae</taxon>
        <taxon>Archangium</taxon>
    </lineage>
</organism>
<evidence type="ECO:0000256" key="1">
    <source>
        <dbReference type="SAM" id="SignalP"/>
    </source>
</evidence>